<dbReference type="RefSeq" id="XP_033777079.1">
    <property type="nucleotide sequence ID" value="XM_033921188.1"/>
</dbReference>
<dbReference type="RefSeq" id="XP_033777071.1">
    <property type="nucleotide sequence ID" value="XM_033921180.1"/>
</dbReference>
<dbReference type="Proteomes" id="UP000515159">
    <property type="component" value="Chromosome 1"/>
</dbReference>
<reference evidence="2 3" key="1">
    <citation type="submission" date="2025-04" db="UniProtKB">
        <authorList>
            <consortium name="RefSeq"/>
        </authorList>
    </citation>
    <scope>IDENTIFICATION</scope>
</reference>
<dbReference type="InterPro" id="IPR029711">
    <property type="entry name" value="Haus7-like"/>
</dbReference>
<dbReference type="OrthoDB" id="6435999at2759"/>
<dbReference type="GO" id="GO:0051225">
    <property type="term" value="P:spindle assembly"/>
    <property type="evidence" value="ECO:0007669"/>
    <property type="project" value="TreeGrafter"/>
</dbReference>
<proteinExistence type="predicted"/>
<evidence type="ECO:0000313" key="3">
    <source>
        <dbReference type="RefSeq" id="XP_033777079.1"/>
    </source>
</evidence>
<dbReference type="CTD" id="55559"/>
<gene>
    <name evidence="2 3" type="primary">HAUS7</name>
</gene>
<name>A0A6P8PNH9_GEOSA</name>
<accession>A0A6P8PNH9</accession>
<dbReference type="GO" id="GO:0051011">
    <property type="term" value="F:microtubule minus-end binding"/>
    <property type="evidence" value="ECO:0007669"/>
    <property type="project" value="TreeGrafter"/>
</dbReference>
<dbReference type="GO" id="GO:0070652">
    <property type="term" value="C:HAUS complex"/>
    <property type="evidence" value="ECO:0007669"/>
    <property type="project" value="TreeGrafter"/>
</dbReference>
<dbReference type="KEGG" id="gsh:117348746"/>
<protein>
    <submittedName>
        <fullName evidence="2 3">HAUS augmin-like complex subunit 7 isoform X1</fullName>
    </submittedName>
</protein>
<dbReference type="PANTHER" id="PTHR14352:SF2">
    <property type="entry name" value="HAUS AUGMIN-LIKE COMPLEX SUBUNIT 7"/>
    <property type="match status" value="1"/>
</dbReference>
<evidence type="ECO:0000313" key="2">
    <source>
        <dbReference type="RefSeq" id="XP_033777071.1"/>
    </source>
</evidence>
<keyword evidence="1" id="KW-1185">Reference proteome</keyword>
<dbReference type="AlphaFoldDB" id="A0A6P8PNH9"/>
<organism evidence="1 2">
    <name type="scientific">Geotrypetes seraphini</name>
    <name type="common">Gaboon caecilian</name>
    <name type="synonym">Caecilia seraphini</name>
    <dbReference type="NCBI Taxonomy" id="260995"/>
    <lineage>
        <taxon>Eukaryota</taxon>
        <taxon>Metazoa</taxon>
        <taxon>Chordata</taxon>
        <taxon>Craniata</taxon>
        <taxon>Vertebrata</taxon>
        <taxon>Euteleostomi</taxon>
        <taxon>Amphibia</taxon>
        <taxon>Gymnophiona</taxon>
        <taxon>Geotrypetes</taxon>
    </lineage>
</organism>
<dbReference type="GO" id="GO:0031023">
    <property type="term" value="P:microtubule organizing center organization"/>
    <property type="evidence" value="ECO:0007669"/>
    <property type="project" value="TreeGrafter"/>
</dbReference>
<dbReference type="GeneID" id="117348746"/>
<sequence length="350" mass="39342">MAGTLSLAISVYQRLKELKCPSLEGLFLTDPETMQELLCIPSIHRLDILEWMCTQVYPSLRDHFSSLRESQSEMKVKAEMARLGFELMLCHQDDLDLIKGLSSPQQQLTFLDQLVDVIASSSGSWQRFGTGDCTSSSAEESFQKYIRMEEEFLRELFASPHFQAVLNPECNPWPSDIKPLLLAGEGALQRRTQAPGKSHDNELGKVLKVLTNTASTLEDLKQECSFLVGNTSTSETTVQTLKLAISDFHQLISAFSQVYENEFQEHCSRMAPSISACGPLFQAVFQSLSLCSKELQAIGQLVETSEKIVQTVEKRQQGAETWGGSNRSTLPEKISELRRHYRQFQNSFQG</sequence>
<dbReference type="PANTHER" id="PTHR14352">
    <property type="entry name" value="HAUS AUGMIN-LIKE COMPLEX SUBUNIT 7"/>
    <property type="match status" value="1"/>
</dbReference>
<evidence type="ECO:0000313" key="1">
    <source>
        <dbReference type="Proteomes" id="UP000515159"/>
    </source>
</evidence>